<gene>
    <name evidence="2" type="ordered locus">Tresu_0058</name>
</gene>
<sequence>MKKVVFITGIYTAIIFAFCLLISVFFIPCPESLIAGTEKPFVFYYGLYIFLVCLPGILLSGFTVSCAVLWQKKTGNSRSRFSPAMFSRFKLVLFFSLALILFLSFNEEIFKPSVKRKIDFIKEAPSDFADAISIAGHFLEQNQPILALQYAKKAVELSPENSDAKRVLKLTEDSVALLIDSEMHGKKNVPSAEKVQKPLHVKDKGHTILELLEKSDSAAQKKQWFDAHYWASLAVEACDGKNTNLDAAVEKSNYAWKMLSLPVEFDNSAERNYYKIKKAGYVAFSRGDFLKAYYTFLGLKNNYAQASDDPDVKKFLALSEEDLENQYFFFDETKYIEELSDSHKVYFSLDYPDGSKNVFYISNAMDIKKEGSLIRYMENFNVVHYDENGKFVCSFFVPFAKAVAQPVSEFGEENLALLGIEKKWEYVPFVILQSVDRNTEGLVSRPVYSYEPTGLSELDAQNLGIENPQKKEHSAKRIPLNIKKASSMVLPMQFSDFNLINAAACGAKEMPLPVLFKLLPRASGYGFSQEVFAQNLVQRGTFPFIMLIMFVFCACIGWNYRIENPDEIFKFKWTLLIPVLGFMMVVAFNIALYFFNMLSYVLVGLLGTNAVFAAAAFYVLIFFAASVLFLSRKA</sequence>
<feature type="transmembrane region" description="Helical" evidence="1">
    <location>
        <begin position="542"/>
        <end position="561"/>
    </location>
</feature>
<dbReference type="AlphaFoldDB" id="F2NU64"/>
<evidence type="ECO:0000256" key="1">
    <source>
        <dbReference type="SAM" id="Phobius"/>
    </source>
</evidence>
<feature type="transmembrane region" description="Helical" evidence="1">
    <location>
        <begin position="601"/>
        <end position="630"/>
    </location>
</feature>
<name>F2NU64_TRES6</name>
<dbReference type="eggNOG" id="ENOG502ZIX1">
    <property type="taxonomic scope" value="Bacteria"/>
</dbReference>
<keyword evidence="1" id="KW-0472">Membrane</keyword>
<accession>F2NU64</accession>
<reference evidence="2 3" key="1">
    <citation type="journal article" date="2011" name="Stand. Genomic Sci.">
        <title>Complete genome sequence of Treponema succinifaciens type strain (6091).</title>
        <authorList>
            <person name="Han C."/>
            <person name="Gronow S."/>
            <person name="Teshima H."/>
            <person name="Lapidus A."/>
            <person name="Nolan M."/>
            <person name="Lucas S."/>
            <person name="Hammon N."/>
            <person name="Deshpande S."/>
            <person name="Cheng J.F."/>
            <person name="Zeytun A."/>
            <person name="Tapia R."/>
            <person name="Goodwin L."/>
            <person name="Pitluck S."/>
            <person name="Liolios K."/>
            <person name="Pagani I."/>
            <person name="Ivanova N."/>
            <person name="Mavromatis K."/>
            <person name="Mikhailova N."/>
            <person name="Huntemann M."/>
            <person name="Pati A."/>
            <person name="Chen A."/>
            <person name="Palaniappan K."/>
            <person name="Land M."/>
            <person name="Hauser L."/>
            <person name="Brambilla E.M."/>
            <person name="Rohde M."/>
            <person name="Goker M."/>
            <person name="Woyke T."/>
            <person name="Bristow J."/>
            <person name="Eisen J.A."/>
            <person name="Markowitz V."/>
            <person name="Hugenholtz P."/>
            <person name="Kyrpides N.C."/>
            <person name="Klenk H.P."/>
            <person name="Detter J.C."/>
        </authorList>
    </citation>
    <scope>NUCLEOTIDE SEQUENCE [LARGE SCALE GENOMIC DNA]</scope>
    <source>
        <strain evidence="3">ATCC 33096 / DSM 2489 / 6091</strain>
    </source>
</reference>
<dbReference type="RefSeq" id="WP_013700339.1">
    <property type="nucleotide sequence ID" value="NC_015385.1"/>
</dbReference>
<dbReference type="EMBL" id="CP002631">
    <property type="protein sequence ID" value="AEB13028.1"/>
    <property type="molecule type" value="Genomic_DNA"/>
</dbReference>
<keyword evidence="1" id="KW-1133">Transmembrane helix</keyword>
<feature type="transmembrane region" description="Helical" evidence="1">
    <location>
        <begin position="5"/>
        <end position="27"/>
    </location>
</feature>
<dbReference type="GeneID" id="302997308"/>
<protein>
    <recommendedName>
        <fullName evidence="4">TPR repeat-containing protein</fullName>
    </recommendedName>
</protein>
<dbReference type="HOGENOM" id="CLU_031966_0_0_12"/>
<keyword evidence="3" id="KW-1185">Reference proteome</keyword>
<feature type="transmembrane region" description="Helical" evidence="1">
    <location>
        <begin position="573"/>
        <end position="595"/>
    </location>
</feature>
<evidence type="ECO:0008006" key="4">
    <source>
        <dbReference type="Google" id="ProtNLM"/>
    </source>
</evidence>
<feature type="transmembrane region" description="Helical" evidence="1">
    <location>
        <begin position="47"/>
        <end position="70"/>
    </location>
</feature>
<proteinExistence type="predicted"/>
<keyword evidence="1" id="KW-0812">Transmembrane</keyword>
<feature type="transmembrane region" description="Helical" evidence="1">
    <location>
        <begin position="91"/>
        <end position="110"/>
    </location>
</feature>
<organism evidence="2 3">
    <name type="scientific">Treponema succinifaciens (strain ATCC 33096 / DSM 2489 / 6091)</name>
    <dbReference type="NCBI Taxonomy" id="869209"/>
    <lineage>
        <taxon>Bacteria</taxon>
        <taxon>Pseudomonadati</taxon>
        <taxon>Spirochaetota</taxon>
        <taxon>Spirochaetia</taxon>
        <taxon>Spirochaetales</taxon>
        <taxon>Treponemataceae</taxon>
        <taxon>Treponema</taxon>
    </lineage>
</organism>
<evidence type="ECO:0000313" key="3">
    <source>
        <dbReference type="Proteomes" id="UP000006852"/>
    </source>
</evidence>
<dbReference type="STRING" id="869209.Tresu_0058"/>
<reference evidence="3" key="2">
    <citation type="submission" date="2011-04" db="EMBL/GenBank/DDBJ databases">
        <title>The complete genome of chromosome of Treponema succinifaciens DSM 2489.</title>
        <authorList>
            <person name="Lucas S."/>
            <person name="Copeland A."/>
            <person name="Lapidus A."/>
            <person name="Bruce D."/>
            <person name="Goodwin L."/>
            <person name="Pitluck S."/>
            <person name="Peters L."/>
            <person name="Kyrpides N."/>
            <person name="Mavromatis K."/>
            <person name="Ivanova N."/>
            <person name="Ovchinnikova G."/>
            <person name="Teshima H."/>
            <person name="Detter J.C."/>
            <person name="Tapia R."/>
            <person name="Han C."/>
            <person name="Land M."/>
            <person name="Hauser L."/>
            <person name="Markowitz V."/>
            <person name="Cheng J.-F."/>
            <person name="Hugenholtz P."/>
            <person name="Woyke T."/>
            <person name="Wu D."/>
            <person name="Gronow S."/>
            <person name="Wellnitz S."/>
            <person name="Brambilla E."/>
            <person name="Klenk H.-P."/>
            <person name="Eisen J.A."/>
        </authorList>
    </citation>
    <scope>NUCLEOTIDE SEQUENCE [LARGE SCALE GENOMIC DNA]</scope>
    <source>
        <strain evidence="3">ATCC 33096 / DSM 2489 / 6091</strain>
    </source>
</reference>
<evidence type="ECO:0000313" key="2">
    <source>
        <dbReference type="EMBL" id="AEB13028.1"/>
    </source>
</evidence>
<dbReference type="KEGG" id="tsu:Tresu_0058"/>
<dbReference type="Proteomes" id="UP000006852">
    <property type="component" value="Chromosome"/>
</dbReference>
<dbReference type="OrthoDB" id="363018at2"/>